<protein>
    <recommendedName>
        <fullName evidence="4">Scaffolding protein</fullName>
    </recommendedName>
</protein>
<sequence>MSITDDKDKTADPAAEAPDTASETTDAITGDQAQQPEAGPDAAQTADPAASAPSDQDTADNAAAGDDSGTAEGDEPKTFDAEYVGKLRAEAAGSRVRVKELEAKLHRLLVEQDGQLADPADLEFDPAHLDDPEALASAIAALLEAKPHLKARRFEPGAAAQGAKSGTSGSVDLAGLMRQATM</sequence>
<dbReference type="RefSeq" id="WP_005177651.1">
    <property type="nucleotide sequence ID" value="NZ_BANR01000022.1"/>
</dbReference>
<dbReference type="EMBL" id="BANR01000022">
    <property type="protein sequence ID" value="GAC50210.1"/>
    <property type="molecule type" value="Genomic_DNA"/>
</dbReference>
<feature type="compositionally biased region" description="Basic and acidic residues" evidence="1">
    <location>
        <begin position="1"/>
        <end position="11"/>
    </location>
</feature>
<evidence type="ECO:0000313" key="2">
    <source>
        <dbReference type="EMBL" id="GAC50210.1"/>
    </source>
</evidence>
<dbReference type="eggNOG" id="ENOG5033M2M">
    <property type="taxonomic scope" value="Bacteria"/>
</dbReference>
<comment type="caution">
    <text evidence="2">The sequence shown here is derived from an EMBL/GenBank/DDBJ whole genome shotgun (WGS) entry which is preliminary data.</text>
</comment>
<dbReference type="OrthoDB" id="3831049at2"/>
<evidence type="ECO:0000313" key="3">
    <source>
        <dbReference type="Proteomes" id="UP000010988"/>
    </source>
</evidence>
<evidence type="ECO:0008006" key="4">
    <source>
        <dbReference type="Google" id="ProtNLM"/>
    </source>
</evidence>
<accession>L7KMW2</accession>
<feature type="region of interest" description="Disordered" evidence="1">
    <location>
        <begin position="1"/>
        <end position="81"/>
    </location>
</feature>
<feature type="compositionally biased region" description="Low complexity" evidence="1">
    <location>
        <begin position="12"/>
        <end position="27"/>
    </location>
</feature>
<dbReference type="Proteomes" id="UP000010988">
    <property type="component" value="Unassembled WGS sequence"/>
</dbReference>
<name>L7KMW2_9ACTN</name>
<dbReference type="STRING" id="1220583.GOACH_22_00070"/>
<feature type="region of interest" description="Disordered" evidence="1">
    <location>
        <begin position="155"/>
        <end position="182"/>
    </location>
</feature>
<evidence type="ECO:0000256" key="1">
    <source>
        <dbReference type="SAM" id="MobiDB-lite"/>
    </source>
</evidence>
<organism evidence="2 3">
    <name type="scientific">Gordonia aichiensis NBRC 108223</name>
    <dbReference type="NCBI Taxonomy" id="1220583"/>
    <lineage>
        <taxon>Bacteria</taxon>
        <taxon>Bacillati</taxon>
        <taxon>Actinomycetota</taxon>
        <taxon>Actinomycetes</taxon>
        <taxon>Mycobacteriales</taxon>
        <taxon>Gordoniaceae</taxon>
        <taxon>Gordonia</taxon>
    </lineage>
</organism>
<dbReference type="AlphaFoldDB" id="L7KMW2"/>
<proteinExistence type="predicted"/>
<keyword evidence="3" id="KW-1185">Reference proteome</keyword>
<feature type="compositionally biased region" description="Low complexity" evidence="1">
    <location>
        <begin position="41"/>
        <end position="60"/>
    </location>
</feature>
<gene>
    <name evidence="2" type="ORF">GOACH_22_00070</name>
</gene>
<reference evidence="2 3" key="1">
    <citation type="submission" date="2012-12" db="EMBL/GenBank/DDBJ databases">
        <title>Whole genome shotgun sequence of Gordonia aichiensis NBRC 108223.</title>
        <authorList>
            <person name="Isaki-Nakamura S."/>
            <person name="Hosoyama A."/>
            <person name="Tsuchikane K."/>
            <person name="Ando Y."/>
            <person name="Baba S."/>
            <person name="Ohji S."/>
            <person name="Hamada M."/>
            <person name="Tamura T."/>
            <person name="Yamazoe A."/>
            <person name="Yamazaki S."/>
            <person name="Fujita N."/>
        </authorList>
    </citation>
    <scope>NUCLEOTIDE SEQUENCE [LARGE SCALE GENOMIC DNA]</scope>
    <source>
        <strain evidence="2 3">NBRC 108223</strain>
    </source>
</reference>